<reference evidence="1 2" key="1">
    <citation type="submission" date="2019-04" db="EMBL/GenBank/DDBJ databases">
        <title>An improved genome assembly and genetic linkage map for asparagus bean, Vigna unguiculata ssp. sesquipedialis.</title>
        <authorList>
            <person name="Xia Q."/>
            <person name="Zhang R."/>
            <person name="Dong Y."/>
        </authorList>
    </citation>
    <scope>NUCLEOTIDE SEQUENCE [LARGE SCALE GENOMIC DNA]</scope>
    <source>
        <tissue evidence="1">Leaf</tissue>
    </source>
</reference>
<dbReference type="Proteomes" id="UP000501690">
    <property type="component" value="Linkage Group LG7"/>
</dbReference>
<sequence length="119" mass="13542">MKGYFLSLKKSSTTIAIWVSHSAGRHRIDMKMMLELTKKKGTCRCLNKIKGYKSEDLVVVLRILKTVYFGGQIQNSELKAHDFNSTQVLALCNRRVDSDNGSVVLSFTKVHLPQFINHK</sequence>
<dbReference type="AlphaFoldDB" id="A0A4D6MN10"/>
<accession>A0A4D6MN10</accession>
<evidence type="ECO:0000313" key="2">
    <source>
        <dbReference type="Proteomes" id="UP000501690"/>
    </source>
</evidence>
<protein>
    <submittedName>
        <fullName evidence="1">Uncharacterized protein</fullName>
    </submittedName>
</protein>
<gene>
    <name evidence="1" type="ORF">DEO72_LG7g2664</name>
</gene>
<dbReference type="EMBL" id="CP039351">
    <property type="protein sequence ID" value="QCE01367.1"/>
    <property type="molecule type" value="Genomic_DNA"/>
</dbReference>
<name>A0A4D6MN10_VIGUN</name>
<evidence type="ECO:0000313" key="1">
    <source>
        <dbReference type="EMBL" id="QCE01367.1"/>
    </source>
</evidence>
<proteinExistence type="predicted"/>
<keyword evidence="2" id="KW-1185">Reference proteome</keyword>
<organism evidence="1 2">
    <name type="scientific">Vigna unguiculata</name>
    <name type="common">Cowpea</name>
    <dbReference type="NCBI Taxonomy" id="3917"/>
    <lineage>
        <taxon>Eukaryota</taxon>
        <taxon>Viridiplantae</taxon>
        <taxon>Streptophyta</taxon>
        <taxon>Embryophyta</taxon>
        <taxon>Tracheophyta</taxon>
        <taxon>Spermatophyta</taxon>
        <taxon>Magnoliopsida</taxon>
        <taxon>eudicotyledons</taxon>
        <taxon>Gunneridae</taxon>
        <taxon>Pentapetalae</taxon>
        <taxon>rosids</taxon>
        <taxon>fabids</taxon>
        <taxon>Fabales</taxon>
        <taxon>Fabaceae</taxon>
        <taxon>Papilionoideae</taxon>
        <taxon>50 kb inversion clade</taxon>
        <taxon>NPAAA clade</taxon>
        <taxon>indigoferoid/millettioid clade</taxon>
        <taxon>Phaseoleae</taxon>
        <taxon>Vigna</taxon>
    </lineage>
</organism>